<accession>A0A7H8TAH2</accession>
<keyword evidence="5" id="KW-1185">Reference proteome</keyword>
<dbReference type="GO" id="GO:0003700">
    <property type="term" value="F:DNA-binding transcription factor activity"/>
    <property type="evidence" value="ECO:0007669"/>
    <property type="project" value="InterPro"/>
</dbReference>
<dbReference type="InterPro" id="IPR052158">
    <property type="entry name" value="INH-QAR"/>
</dbReference>
<dbReference type="Proteomes" id="UP000509418">
    <property type="component" value="Chromosome"/>
</dbReference>
<dbReference type="CDD" id="cd03137">
    <property type="entry name" value="GATase1_AraC_1"/>
    <property type="match status" value="1"/>
</dbReference>
<name>A0A7H8TAH2_STRCX</name>
<dbReference type="InterPro" id="IPR002818">
    <property type="entry name" value="DJ-1/PfpI"/>
</dbReference>
<organism evidence="4 5">
    <name type="scientific">Streptomyces chartreusis</name>
    <dbReference type="NCBI Taxonomy" id="1969"/>
    <lineage>
        <taxon>Bacteria</taxon>
        <taxon>Bacillati</taxon>
        <taxon>Actinomycetota</taxon>
        <taxon>Actinomycetes</taxon>
        <taxon>Kitasatosporales</taxon>
        <taxon>Streptomycetaceae</taxon>
        <taxon>Streptomyces</taxon>
    </lineage>
</organism>
<sequence>MRPHVIALAITNATPTFELAVPCEVFGTDRSDLIDPWYELRMCGDSSGPLRTATGLAVHTPYGFDDLLDADTILVTACARPVQLDPPARLVEVLREAHAKGRRIVSICTGAYVLAAAGLLTGRTATTHWMNAGDFAHRFPEVDFVPSALYTDEGDILTSAGTGSAIDLCLHLVRQDHGAAVANEVARRMVVPPHREGGQSQYTKPVVRAETSDDLAPVLQWAQERLHEPLTVPQLARAAHLGERTFARRFRDRLGITPLQWLLQQRVRLAQELLETTDEPVEQIARSTGFGTAANLRYHFGRVTTVSPQTYRHVFRHRAAQQAGNSQAAQSVLTP</sequence>
<dbReference type="SMART" id="SM00342">
    <property type="entry name" value="HTH_ARAC"/>
    <property type="match status" value="1"/>
</dbReference>
<evidence type="ECO:0000259" key="3">
    <source>
        <dbReference type="PROSITE" id="PS01124"/>
    </source>
</evidence>
<dbReference type="PROSITE" id="PS01124">
    <property type="entry name" value="HTH_ARAC_FAMILY_2"/>
    <property type="match status" value="1"/>
</dbReference>
<proteinExistence type="predicted"/>
<dbReference type="PANTHER" id="PTHR43130:SF3">
    <property type="entry name" value="HTH-TYPE TRANSCRIPTIONAL REGULATOR RV1931C"/>
    <property type="match status" value="1"/>
</dbReference>
<keyword evidence="1" id="KW-0805">Transcription regulation</keyword>
<dbReference type="InterPro" id="IPR029062">
    <property type="entry name" value="Class_I_gatase-like"/>
</dbReference>
<dbReference type="Gene3D" id="3.40.50.880">
    <property type="match status" value="1"/>
</dbReference>
<evidence type="ECO:0000256" key="1">
    <source>
        <dbReference type="ARBA" id="ARBA00023015"/>
    </source>
</evidence>
<keyword evidence="2" id="KW-0804">Transcription</keyword>
<dbReference type="SUPFAM" id="SSF52317">
    <property type="entry name" value="Class I glutamine amidotransferase-like"/>
    <property type="match status" value="1"/>
</dbReference>
<feature type="domain" description="HTH araC/xylS-type" evidence="3">
    <location>
        <begin position="216"/>
        <end position="314"/>
    </location>
</feature>
<dbReference type="EMBL" id="CP056041">
    <property type="protein sequence ID" value="QKZ19962.1"/>
    <property type="molecule type" value="Genomic_DNA"/>
</dbReference>
<gene>
    <name evidence="4" type="ORF">HUT05_22925</name>
</gene>
<evidence type="ECO:0000256" key="2">
    <source>
        <dbReference type="ARBA" id="ARBA00023163"/>
    </source>
</evidence>
<dbReference type="PANTHER" id="PTHR43130">
    <property type="entry name" value="ARAC-FAMILY TRANSCRIPTIONAL REGULATOR"/>
    <property type="match status" value="1"/>
</dbReference>
<dbReference type="SUPFAM" id="SSF46689">
    <property type="entry name" value="Homeodomain-like"/>
    <property type="match status" value="2"/>
</dbReference>
<reference evidence="4 5" key="1">
    <citation type="submission" date="2020-06" db="EMBL/GenBank/DDBJ databases">
        <title>Genome mining for natural products.</title>
        <authorList>
            <person name="Zhang B."/>
            <person name="Shi J."/>
            <person name="Ge H."/>
        </authorList>
    </citation>
    <scope>NUCLEOTIDE SEQUENCE [LARGE SCALE GENOMIC DNA]</scope>
    <source>
        <strain evidence="4 5">NA02069</strain>
    </source>
</reference>
<evidence type="ECO:0000313" key="4">
    <source>
        <dbReference type="EMBL" id="QKZ19962.1"/>
    </source>
</evidence>
<dbReference type="InterPro" id="IPR009057">
    <property type="entry name" value="Homeodomain-like_sf"/>
</dbReference>
<evidence type="ECO:0000313" key="5">
    <source>
        <dbReference type="Proteomes" id="UP000509418"/>
    </source>
</evidence>
<dbReference type="RefSeq" id="WP_176576167.1">
    <property type="nucleotide sequence ID" value="NZ_CBDRGH010000027.1"/>
</dbReference>
<dbReference type="AlphaFoldDB" id="A0A7H8TAH2"/>
<dbReference type="InterPro" id="IPR018060">
    <property type="entry name" value="HTH_AraC"/>
</dbReference>
<protein>
    <submittedName>
        <fullName evidence="4">Helix-turn-helix domain-containing protein</fullName>
    </submittedName>
</protein>
<dbReference type="Pfam" id="PF01965">
    <property type="entry name" value="DJ-1_PfpI"/>
    <property type="match status" value="1"/>
</dbReference>
<dbReference type="Gene3D" id="1.10.10.60">
    <property type="entry name" value="Homeodomain-like"/>
    <property type="match status" value="1"/>
</dbReference>
<dbReference type="GO" id="GO:0043565">
    <property type="term" value="F:sequence-specific DNA binding"/>
    <property type="evidence" value="ECO:0007669"/>
    <property type="project" value="InterPro"/>
</dbReference>
<dbReference type="Pfam" id="PF12833">
    <property type="entry name" value="HTH_18"/>
    <property type="match status" value="1"/>
</dbReference>